<reference evidence="6 7" key="1">
    <citation type="journal article" date="2022" name="Nat. Plants">
        <title>Genomes of leafy and leafless Platanthera orchids illuminate the evolution of mycoheterotrophy.</title>
        <authorList>
            <person name="Li M.H."/>
            <person name="Liu K.W."/>
            <person name="Li Z."/>
            <person name="Lu H.C."/>
            <person name="Ye Q.L."/>
            <person name="Zhang D."/>
            <person name="Wang J.Y."/>
            <person name="Li Y.F."/>
            <person name="Zhong Z.M."/>
            <person name="Liu X."/>
            <person name="Yu X."/>
            <person name="Liu D.K."/>
            <person name="Tu X.D."/>
            <person name="Liu B."/>
            <person name="Hao Y."/>
            <person name="Liao X.Y."/>
            <person name="Jiang Y.T."/>
            <person name="Sun W.H."/>
            <person name="Chen J."/>
            <person name="Chen Y.Q."/>
            <person name="Ai Y."/>
            <person name="Zhai J.W."/>
            <person name="Wu S.S."/>
            <person name="Zhou Z."/>
            <person name="Hsiao Y.Y."/>
            <person name="Wu W.L."/>
            <person name="Chen Y.Y."/>
            <person name="Lin Y.F."/>
            <person name="Hsu J.L."/>
            <person name="Li C.Y."/>
            <person name="Wang Z.W."/>
            <person name="Zhao X."/>
            <person name="Zhong W.Y."/>
            <person name="Ma X.K."/>
            <person name="Ma L."/>
            <person name="Huang J."/>
            <person name="Chen G.Z."/>
            <person name="Huang M.Z."/>
            <person name="Huang L."/>
            <person name="Peng D.H."/>
            <person name="Luo Y.B."/>
            <person name="Zou S.Q."/>
            <person name="Chen S.P."/>
            <person name="Lan S."/>
            <person name="Tsai W.C."/>
            <person name="Van de Peer Y."/>
            <person name="Liu Z.J."/>
        </authorList>
    </citation>
    <scope>NUCLEOTIDE SEQUENCE [LARGE SCALE GENOMIC DNA]</scope>
    <source>
        <strain evidence="6">Lor288</strain>
    </source>
</reference>
<dbReference type="Gene3D" id="3.20.20.100">
    <property type="entry name" value="NADP-dependent oxidoreductase domain"/>
    <property type="match status" value="1"/>
</dbReference>
<keyword evidence="7" id="KW-1185">Reference proteome</keyword>
<dbReference type="PANTHER" id="PTHR43150">
    <property type="entry name" value="HYPERKINETIC, ISOFORM M"/>
    <property type="match status" value="1"/>
</dbReference>
<evidence type="ECO:0000256" key="3">
    <source>
        <dbReference type="ARBA" id="ARBA00023002"/>
    </source>
</evidence>
<dbReference type="Proteomes" id="UP001412067">
    <property type="component" value="Unassembled WGS sequence"/>
</dbReference>
<dbReference type="InterPro" id="IPR023210">
    <property type="entry name" value="NADP_OxRdtase_dom"/>
</dbReference>
<evidence type="ECO:0000259" key="5">
    <source>
        <dbReference type="Pfam" id="PF00248"/>
    </source>
</evidence>
<accession>A0ABR2LPV5</accession>
<dbReference type="Pfam" id="PF00248">
    <property type="entry name" value="Aldo_ket_red"/>
    <property type="match status" value="1"/>
</dbReference>
<dbReference type="GO" id="GO:0034220">
    <property type="term" value="P:monoatomic ion transmembrane transport"/>
    <property type="evidence" value="ECO:0007669"/>
    <property type="project" value="UniProtKB-KW"/>
</dbReference>
<dbReference type="SUPFAM" id="SSF51430">
    <property type="entry name" value="NAD(P)-linked oxidoreductase"/>
    <property type="match status" value="1"/>
</dbReference>
<keyword evidence="6" id="KW-0406">Ion transport</keyword>
<dbReference type="EMBL" id="JBBWWR010000017">
    <property type="protein sequence ID" value="KAK8946092.1"/>
    <property type="molecule type" value="Genomic_DNA"/>
</dbReference>
<feature type="region of interest" description="Disordered" evidence="4">
    <location>
        <begin position="149"/>
        <end position="178"/>
    </location>
</feature>
<proteinExistence type="inferred from homology"/>
<sequence length="178" mass="19468">MVVFPSPLCQDQLHPILGPNARSVEQPLRSTRYHLGRPVHGTRPSSTPLHNPSSVGLDIFFFRASRMNLATRSLQDEVLLKVNRLKPIADELDATLAQLAIAWCASNPNVSSVITGATKESQVNIIFFTRVLYADGVIIHMAKLPHQTSYQQPGLQPPHPAAASRTSPSLAASRFVES</sequence>
<evidence type="ECO:0000256" key="4">
    <source>
        <dbReference type="SAM" id="MobiDB-lite"/>
    </source>
</evidence>
<feature type="domain" description="NADP-dependent oxidoreductase" evidence="5">
    <location>
        <begin position="50"/>
        <end position="124"/>
    </location>
</feature>
<gene>
    <name evidence="6" type="primary">KAB1</name>
    <name evidence="6" type="ORF">KSP40_PGU021531</name>
</gene>
<protein>
    <submittedName>
        <fullName evidence="6">Voltage-gated potassium channel subunit beta</fullName>
    </submittedName>
</protein>
<dbReference type="PANTHER" id="PTHR43150:SF2">
    <property type="entry name" value="HYPERKINETIC, ISOFORM M"/>
    <property type="match status" value="1"/>
</dbReference>
<name>A0ABR2LPV5_9ASPA</name>
<evidence type="ECO:0000256" key="2">
    <source>
        <dbReference type="ARBA" id="ARBA00022857"/>
    </source>
</evidence>
<evidence type="ECO:0000256" key="1">
    <source>
        <dbReference type="ARBA" id="ARBA00006515"/>
    </source>
</evidence>
<dbReference type="InterPro" id="IPR005399">
    <property type="entry name" value="K_chnl_volt-dep_bsu_KCNAB-rel"/>
</dbReference>
<keyword evidence="2" id="KW-0521">NADP</keyword>
<keyword evidence="3" id="KW-0560">Oxidoreductase</keyword>
<evidence type="ECO:0000313" key="6">
    <source>
        <dbReference type="EMBL" id="KAK8946092.1"/>
    </source>
</evidence>
<comment type="caution">
    <text evidence="6">The sequence shown here is derived from an EMBL/GenBank/DDBJ whole genome shotgun (WGS) entry which is preliminary data.</text>
</comment>
<evidence type="ECO:0000313" key="7">
    <source>
        <dbReference type="Proteomes" id="UP001412067"/>
    </source>
</evidence>
<comment type="similarity">
    <text evidence="1">Belongs to the shaker potassium channel beta subunit family.</text>
</comment>
<organism evidence="6 7">
    <name type="scientific">Platanthera guangdongensis</name>
    <dbReference type="NCBI Taxonomy" id="2320717"/>
    <lineage>
        <taxon>Eukaryota</taxon>
        <taxon>Viridiplantae</taxon>
        <taxon>Streptophyta</taxon>
        <taxon>Embryophyta</taxon>
        <taxon>Tracheophyta</taxon>
        <taxon>Spermatophyta</taxon>
        <taxon>Magnoliopsida</taxon>
        <taxon>Liliopsida</taxon>
        <taxon>Asparagales</taxon>
        <taxon>Orchidaceae</taxon>
        <taxon>Orchidoideae</taxon>
        <taxon>Orchideae</taxon>
        <taxon>Orchidinae</taxon>
        <taxon>Platanthera</taxon>
    </lineage>
</organism>
<keyword evidence="6" id="KW-0407">Ion channel</keyword>
<dbReference type="InterPro" id="IPR036812">
    <property type="entry name" value="NAD(P)_OxRdtase_dom_sf"/>
</dbReference>
<keyword evidence="6" id="KW-0813">Transport</keyword>